<keyword evidence="6 14" id="KW-0443">Lipid metabolism</keyword>
<comment type="pathway">
    <text evidence="1 14">Lipid metabolism; fatty acid biosynthesis.</text>
</comment>
<dbReference type="HAMAP" id="MF_01815">
    <property type="entry name" value="FabH"/>
    <property type="match status" value="1"/>
</dbReference>
<dbReference type="PANTHER" id="PTHR43091">
    <property type="entry name" value="3-OXOACYL-[ACYL-CARRIER-PROTEIN] SYNTHASE"/>
    <property type="match status" value="1"/>
</dbReference>
<feature type="active site" evidence="14">
    <location>
        <position position="105"/>
    </location>
</feature>
<evidence type="ECO:0000256" key="7">
    <source>
        <dbReference type="ARBA" id="ARBA00023160"/>
    </source>
</evidence>
<dbReference type="GO" id="GO:0006633">
    <property type="term" value="P:fatty acid biosynthetic process"/>
    <property type="evidence" value="ECO:0007669"/>
    <property type="project" value="UniProtKB-UniRule"/>
</dbReference>
<dbReference type="PANTHER" id="PTHR43091:SF1">
    <property type="entry name" value="BETA-KETOACYL-[ACYL-CARRIER-PROTEIN] SYNTHASE III, CHLOROPLASTIC"/>
    <property type="match status" value="1"/>
</dbReference>
<dbReference type="CDD" id="cd00830">
    <property type="entry name" value="KAS_III"/>
    <property type="match status" value="1"/>
</dbReference>
<evidence type="ECO:0000313" key="16">
    <source>
        <dbReference type="Proteomes" id="UP000217696"/>
    </source>
</evidence>
<evidence type="ECO:0000256" key="5">
    <source>
        <dbReference type="ARBA" id="ARBA00022832"/>
    </source>
</evidence>
<dbReference type="Pfam" id="PF08541">
    <property type="entry name" value="ACP_syn_III_C"/>
    <property type="match status" value="1"/>
</dbReference>
<dbReference type="Proteomes" id="UP000217696">
    <property type="component" value="Chromosome"/>
</dbReference>
<comment type="catalytic activity">
    <reaction evidence="10">
        <text>malonyl-[ACP] + acetyl-CoA + H(+) = 3-oxobutanoyl-[ACP] + CO2 + CoA</text>
        <dbReference type="Rhea" id="RHEA:12080"/>
        <dbReference type="Rhea" id="RHEA-COMP:9623"/>
        <dbReference type="Rhea" id="RHEA-COMP:9625"/>
        <dbReference type="ChEBI" id="CHEBI:15378"/>
        <dbReference type="ChEBI" id="CHEBI:16526"/>
        <dbReference type="ChEBI" id="CHEBI:57287"/>
        <dbReference type="ChEBI" id="CHEBI:57288"/>
        <dbReference type="ChEBI" id="CHEBI:78449"/>
        <dbReference type="ChEBI" id="CHEBI:78450"/>
        <dbReference type="EC" id="2.3.1.180"/>
    </reaction>
    <physiologicalReaction direction="left-to-right" evidence="10">
        <dbReference type="Rhea" id="RHEA:12081"/>
    </physiologicalReaction>
</comment>
<comment type="catalytic activity">
    <reaction evidence="12">
        <text>2-methylpropanoyl-CoA + malonyl-[ACP] + H(+) = 4-methyl-3-oxopentanoyl-[ACP] + CO2 + CoA</text>
        <dbReference type="Rhea" id="RHEA:42268"/>
        <dbReference type="Rhea" id="RHEA-COMP:9623"/>
        <dbReference type="Rhea" id="RHEA-COMP:9940"/>
        <dbReference type="ChEBI" id="CHEBI:15378"/>
        <dbReference type="ChEBI" id="CHEBI:16526"/>
        <dbReference type="ChEBI" id="CHEBI:57287"/>
        <dbReference type="ChEBI" id="CHEBI:57338"/>
        <dbReference type="ChEBI" id="CHEBI:78449"/>
        <dbReference type="ChEBI" id="CHEBI:78820"/>
        <dbReference type="EC" id="2.3.1.300"/>
    </reaction>
    <physiologicalReaction direction="left-to-right" evidence="12">
        <dbReference type="Rhea" id="RHEA:42269"/>
    </physiologicalReaction>
</comment>
<dbReference type="SUPFAM" id="SSF53901">
    <property type="entry name" value="Thiolase-like"/>
    <property type="match status" value="1"/>
</dbReference>
<name>A0A0U5AWK5_9BACL</name>
<evidence type="ECO:0000256" key="6">
    <source>
        <dbReference type="ARBA" id="ARBA00023098"/>
    </source>
</evidence>
<dbReference type="Pfam" id="PF08545">
    <property type="entry name" value="ACP_syn_III"/>
    <property type="match status" value="1"/>
</dbReference>
<accession>A0A0U5AWK5</accession>
<dbReference type="EC" id="2.3.1.180" evidence="14"/>
<evidence type="ECO:0000256" key="8">
    <source>
        <dbReference type="ARBA" id="ARBA00023268"/>
    </source>
</evidence>
<comment type="domain">
    <text evidence="14">The last Arg residue of the ACP-binding site is essential for the weak association between ACP/AcpP and FabH.</text>
</comment>
<dbReference type="KEGG" id="asoc:CB4_02287"/>
<keyword evidence="8 14" id="KW-0511">Multifunctional enzyme</keyword>
<dbReference type="InterPro" id="IPR004655">
    <property type="entry name" value="FabH"/>
</dbReference>
<feature type="active site" evidence="14">
    <location>
        <position position="258"/>
    </location>
</feature>
<evidence type="ECO:0000256" key="14">
    <source>
        <dbReference type="HAMAP-Rule" id="MF_01815"/>
    </source>
</evidence>
<evidence type="ECO:0000256" key="12">
    <source>
        <dbReference type="ARBA" id="ARBA00052467"/>
    </source>
</evidence>
<dbReference type="UniPathway" id="UPA00094"/>
<evidence type="ECO:0000256" key="2">
    <source>
        <dbReference type="ARBA" id="ARBA00008642"/>
    </source>
</evidence>
<evidence type="ECO:0000256" key="3">
    <source>
        <dbReference type="ARBA" id="ARBA00022516"/>
    </source>
</evidence>
<keyword evidence="5 14" id="KW-0276">Fatty acid metabolism</keyword>
<organism evidence="15 16">
    <name type="scientific">Aneurinibacillus soli</name>
    <dbReference type="NCBI Taxonomy" id="1500254"/>
    <lineage>
        <taxon>Bacteria</taxon>
        <taxon>Bacillati</taxon>
        <taxon>Bacillota</taxon>
        <taxon>Bacilli</taxon>
        <taxon>Bacillales</taxon>
        <taxon>Paenibacillaceae</taxon>
        <taxon>Aneurinibacillus group</taxon>
        <taxon>Aneurinibacillus</taxon>
    </lineage>
</organism>
<keyword evidence="3 14" id="KW-0444">Lipid biosynthesis</keyword>
<evidence type="ECO:0000256" key="9">
    <source>
        <dbReference type="ARBA" id="ARBA00023315"/>
    </source>
</evidence>
<dbReference type="GO" id="GO:0004315">
    <property type="term" value="F:3-oxoacyl-[acyl-carrier-protein] synthase activity"/>
    <property type="evidence" value="ECO:0007669"/>
    <property type="project" value="InterPro"/>
</dbReference>
<dbReference type="AlphaFoldDB" id="A0A0U5AWK5"/>
<evidence type="ECO:0000256" key="10">
    <source>
        <dbReference type="ARBA" id="ARBA00051096"/>
    </source>
</evidence>
<comment type="subcellular location">
    <subcellularLocation>
        <location evidence="14">Cytoplasm</location>
    </subcellularLocation>
</comment>
<dbReference type="InterPro" id="IPR016039">
    <property type="entry name" value="Thiolase-like"/>
</dbReference>
<evidence type="ECO:0000256" key="11">
    <source>
        <dbReference type="ARBA" id="ARBA00052407"/>
    </source>
</evidence>
<keyword evidence="4 14" id="KW-0808">Transferase</keyword>
<dbReference type="NCBIfam" id="NF006829">
    <property type="entry name" value="PRK09352.1"/>
    <property type="match status" value="1"/>
</dbReference>
<sequence>MGCFVPSQIVTNHDLEKKLDTSHEWIFTRTGIEERRIAPEGMTTAYMAVEAARKALDSAGLVPHDIDLILVATSTPDQVFPSVACAVQQELGCRPVGAMDISAACSGFLYGLVTAKQFIETGACKHVLVIGAEIFSRIVDWEDRGTAVLFGDGAGAVVLSPVSEGRGILSYELGSNGAGGPYLYVDGTVAMNGREVFKFAVRQINESVRNVMERAGLEVADIDRIVPHQANVRILEKAGDLLGIPREKMSVSVNKYGNTSAASVPLSLLQELEAGQVHDGDTLVFVGFGGGLTWGALVVKWGK</sequence>
<dbReference type="NCBIfam" id="TIGR00747">
    <property type="entry name" value="fabH"/>
    <property type="match status" value="1"/>
</dbReference>
<comment type="subunit">
    <text evidence="14">Homodimer.</text>
</comment>
<dbReference type="EMBL" id="AP017312">
    <property type="protein sequence ID" value="BAU28113.1"/>
    <property type="molecule type" value="Genomic_DNA"/>
</dbReference>
<proteinExistence type="inferred from homology"/>
<comment type="function">
    <text evidence="14">Catalyzes the condensation reaction of fatty acid synthesis by the addition to an acyl acceptor of two carbons from malonyl-ACP. Catalyzes the first condensation reaction which initiates fatty acid synthesis and may therefore play a role in governing the total rate of fatty acid production. Possesses both acetoacetyl-ACP synthase and acetyl transacylase activities. Its substrate specificity determines the biosynthesis of branched-chain and/or straight-chain of fatty acids.</text>
</comment>
<dbReference type="GO" id="GO:0033818">
    <property type="term" value="F:beta-ketoacyl-acyl-carrier-protein synthase III activity"/>
    <property type="evidence" value="ECO:0007669"/>
    <property type="project" value="UniProtKB-UniRule"/>
</dbReference>
<comment type="similarity">
    <text evidence="2 14">Belongs to the thiolase-like superfamily. FabH family.</text>
</comment>
<feature type="active site" evidence="14">
    <location>
        <position position="228"/>
    </location>
</feature>
<reference evidence="15 16" key="1">
    <citation type="submission" date="2015-12" db="EMBL/GenBank/DDBJ databases">
        <title>Genome sequence of Aneurinibacillus soli.</title>
        <authorList>
            <person name="Lee J.S."/>
            <person name="Lee K.C."/>
            <person name="Kim K.K."/>
            <person name="Lee B.W."/>
        </authorList>
    </citation>
    <scope>NUCLEOTIDE SEQUENCE [LARGE SCALE GENOMIC DNA]</scope>
    <source>
        <strain evidence="15 16">CB4</strain>
    </source>
</reference>
<feature type="region of interest" description="ACP-binding" evidence="14">
    <location>
        <begin position="229"/>
        <end position="233"/>
    </location>
</feature>
<dbReference type="InterPro" id="IPR013747">
    <property type="entry name" value="ACP_syn_III_C"/>
</dbReference>
<comment type="catalytic activity">
    <reaction evidence="11">
        <text>(2S)-2-methylbutanoyl-CoA + malonyl-[ACP] + H(+) = (4S)-4-methyl-3-oxohexanoyl-[ACP] + CO2 + CoA</text>
        <dbReference type="Rhea" id="RHEA:42276"/>
        <dbReference type="Rhea" id="RHEA-COMP:9623"/>
        <dbReference type="Rhea" id="RHEA-COMP:17148"/>
        <dbReference type="ChEBI" id="CHEBI:15378"/>
        <dbReference type="ChEBI" id="CHEBI:16526"/>
        <dbReference type="ChEBI" id="CHEBI:57287"/>
        <dbReference type="ChEBI" id="CHEBI:78449"/>
        <dbReference type="ChEBI" id="CHEBI:88166"/>
        <dbReference type="ChEBI" id="CHEBI:167462"/>
        <dbReference type="EC" id="2.3.1.300"/>
    </reaction>
    <physiologicalReaction direction="left-to-right" evidence="11">
        <dbReference type="Rhea" id="RHEA:42277"/>
    </physiologicalReaction>
</comment>
<dbReference type="Gene3D" id="3.40.47.10">
    <property type="match status" value="1"/>
</dbReference>
<evidence type="ECO:0000256" key="13">
    <source>
        <dbReference type="ARBA" id="ARBA00052985"/>
    </source>
</evidence>
<gene>
    <name evidence="15" type="primary">fabHA_2</name>
    <name evidence="14" type="synonym">fabH</name>
    <name evidence="15" type="ORF">CB4_02287</name>
</gene>
<dbReference type="FunFam" id="3.40.47.10:FF:000004">
    <property type="entry name" value="3-oxoacyl-[acyl-carrier-protein] synthase 3"/>
    <property type="match status" value="1"/>
</dbReference>
<keyword evidence="16" id="KW-1185">Reference proteome</keyword>
<comment type="catalytic activity">
    <reaction evidence="13">
        <text>3-methylbutanoyl-CoA + malonyl-[ACP] + H(+) = 5-methyl-3-oxohexanoyl-[ACP] + CO2 + CoA</text>
        <dbReference type="Rhea" id="RHEA:42272"/>
        <dbReference type="Rhea" id="RHEA-COMP:9623"/>
        <dbReference type="Rhea" id="RHEA-COMP:9941"/>
        <dbReference type="ChEBI" id="CHEBI:15378"/>
        <dbReference type="ChEBI" id="CHEBI:16526"/>
        <dbReference type="ChEBI" id="CHEBI:57287"/>
        <dbReference type="ChEBI" id="CHEBI:57345"/>
        <dbReference type="ChEBI" id="CHEBI:78449"/>
        <dbReference type="ChEBI" id="CHEBI:78822"/>
        <dbReference type="EC" id="2.3.1.300"/>
    </reaction>
    <physiologicalReaction direction="left-to-right" evidence="13">
        <dbReference type="Rhea" id="RHEA:42273"/>
    </physiologicalReaction>
</comment>
<dbReference type="InterPro" id="IPR013751">
    <property type="entry name" value="ACP_syn_III_N"/>
</dbReference>
<keyword evidence="14" id="KW-0963">Cytoplasm</keyword>
<keyword evidence="7 14" id="KW-0275">Fatty acid biosynthesis</keyword>
<keyword evidence="9 14" id="KW-0012">Acyltransferase</keyword>
<evidence type="ECO:0000256" key="4">
    <source>
        <dbReference type="ARBA" id="ARBA00022679"/>
    </source>
</evidence>
<evidence type="ECO:0000256" key="1">
    <source>
        <dbReference type="ARBA" id="ARBA00005194"/>
    </source>
</evidence>
<evidence type="ECO:0000313" key="15">
    <source>
        <dbReference type="EMBL" id="BAU28113.1"/>
    </source>
</evidence>
<dbReference type="GO" id="GO:0005737">
    <property type="term" value="C:cytoplasm"/>
    <property type="evidence" value="ECO:0007669"/>
    <property type="project" value="UniProtKB-SubCell"/>
</dbReference>
<protein>
    <recommendedName>
        <fullName evidence="14">Beta-ketoacyl-[acyl-carrier-protein] synthase III</fullName>
        <shortName evidence="14">Beta-ketoacyl-ACP synthase III</shortName>
        <shortName evidence="14">KAS III</shortName>
        <ecNumber evidence="14">2.3.1.180</ecNumber>
    </recommendedName>
    <alternativeName>
        <fullName evidence="14">3-oxoacyl-[acyl-carrier-protein] synthase 3</fullName>
    </alternativeName>
    <alternativeName>
        <fullName evidence="14">3-oxoacyl-[acyl-carrier-protein] synthase III</fullName>
    </alternativeName>
</protein>